<name>A0AAE1NNA3_9EUCA</name>
<feature type="region of interest" description="Disordered" evidence="1">
    <location>
        <begin position="54"/>
        <end position="118"/>
    </location>
</feature>
<evidence type="ECO:0000256" key="1">
    <source>
        <dbReference type="SAM" id="MobiDB-lite"/>
    </source>
</evidence>
<reference evidence="2" key="1">
    <citation type="submission" date="2023-11" db="EMBL/GenBank/DDBJ databases">
        <title>Genome assemblies of two species of porcelain crab, Petrolisthes cinctipes and Petrolisthes manimaculis (Anomura: Porcellanidae).</title>
        <authorList>
            <person name="Angst P."/>
        </authorList>
    </citation>
    <scope>NUCLEOTIDE SEQUENCE</scope>
    <source>
        <strain evidence="2">PB745_02</strain>
        <tissue evidence="2">Gill</tissue>
    </source>
</reference>
<evidence type="ECO:0000313" key="3">
    <source>
        <dbReference type="Proteomes" id="UP001292094"/>
    </source>
</evidence>
<protein>
    <submittedName>
        <fullName evidence="2">Uncharacterized protein</fullName>
    </submittedName>
</protein>
<comment type="caution">
    <text evidence="2">The sequence shown here is derived from an EMBL/GenBank/DDBJ whole genome shotgun (WGS) entry which is preliminary data.</text>
</comment>
<dbReference type="EMBL" id="JAWZYT010004602">
    <property type="protein sequence ID" value="KAK4293244.1"/>
    <property type="molecule type" value="Genomic_DNA"/>
</dbReference>
<dbReference type="AlphaFoldDB" id="A0AAE1NNA3"/>
<feature type="compositionally biased region" description="Polar residues" evidence="1">
    <location>
        <begin position="54"/>
        <end position="63"/>
    </location>
</feature>
<organism evidence="2 3">
    <name type="scientific">Petrolisthes manimaculis</name>
    <dbReference type="NCBI Taxonomy" id="1843537"/>
    <lineage>
        <taxon>Eukaryota</taxon>
        <taxon>Metazoa</taxon>
        <taxon>Ecdysozoa</taxon>
        <taxon>Arthropoda</taxon>
        <taxon>Crustacea</taxon>
        <taxon>Multicrustacea</taxon>
        <taxon>Malacostraca</taxon>
        <taxon>Eumalacostraca</taxon>
        <taxon>Eucarida</taxon>
        <taxon>Decapoda</taxon>
        <taxon>Pleocyemata</taxon>
        <taxon>Anomura</taxon>
        <taxon>Galatheoidea</taxon>
        <taxon>Porcellanidae</taxon>
        <taxon>Petrolisthes</taxon>
    </lineage>
</organism>
<gene>
    <name evidence="2" type="ORF">Pmani_034041</name>
</gene>
<dbReference type="Proteomes" id="UP001292094">
    <property type="component" value="Unassembled WGS sequence"/>
</dbReference>
<keyword evidence="3" id="KW-1185">Reference proteome</keyword>
<sequence length="118" mass="12583">MVSVGYGLTICHGLITILKISTKHGSENNMHSLKFSIYVCLWSKSRFYMQYSQPASQPASHPTIQHPGHNNLPASQPVIQPSSIQDTTASSCTGGGGGGGGEEDTTHTHGNISKPPFF</sequence>
<accession>A0AAE1NNA3</accession>
<proteinExistence type="predicted"/>
<feature type="compositionally biased region" description="Polar residues" evidence="1">
    <location>
        <begin position="72"/>
        <end position="92"/>
    </location>
</feature>
<evidence type="ECO:0000313" key="2">
    <source>
        <dbReference type="EMBL" id="KAK4293244.1"/>
    </source>
</evidence>